<keyword evidence="6" id="KW-1185">Reference proteome</keyword>
<evidence type="ECO:0000313" key="5">
    <source>
        <dbReference type="EMBL" id="MER5173464.1"/>
    </source>
</evidence>
<reference evidence="5 6" key="2">
    <citation type="submission" date="2024-06" db="EMBL/GenBank/DDBJ databases">
        <title>Thioclava kandeliae sp. nov. from a rhizosphere soil sample of Kandelia candel in a mangrove.</title>
        <authorList>
            <person name="Mu T."/>
        </authorList>
    </citation>
    <scope>NUCLEOTIDE SEQUENCE [LARGE SCALE GENOMIC DNA]</scope>
    <source>
        <strain evidence="5 6">CPCC 100088</strain>
    </source>
</reference>
<proteinExistence type="predicted"/>
<dbReference type="InterPro" id="IPR011711">
    <property type="entry name" value="GntR_C"/>
</dbReference>
<dbReference type="InterPro" id="IPR036390">
    <property type="entry name" value="WH_DNA-bd_sf"/>
</dbReference>
<sequence>MDEIGGPLKLRSIGAEIADRLEAAIVREAFRPGEKLREIEICERFGISRSPLREAFQILEGRGLVERKPRLGTSVTPMSLKALDDITLCRIPLEGSCARLLAEHPDHEAIALRLETCLGEMRTALVAQDLSEGFEANVRLTMMLHETCGNPVLARLLRQLDTSALRYRYGAYIRDAGMLERMIEANAAMIAAIRAGNGDAASDLTEDLVRSAWQATRRIHSDAGRA</sequence>
<dbReference type="PANTHER" id="PTHR43537:SF5">
    <property type="entry name" value="UXU OPERON TRANSCRIPTIONAL REGULATOR"/>
    <property type="match status" value="1"/>
</dbReference>
<feature type="domain" description="HTH gntR-type" evidence="4">
    <location>
        <begin position="11"/>
        <end position="78"/>
    </location>
</feature>
<keyword evidence="3" id="KW-0804">Transcription</keyword>
<dbReference type="Pfam" id="PF07729">
    <property type="entry name" value="FCD"/>
    <property type="match status" value="1"/>
</dbReference>
<dbReference type="EMBL" id="JAYWLC010000019">
    <property type="protein sequence ID" value="MER5173464.1"/>
    <property type="molecule type" value="Genomic_DNA"/>
</dbReference>
<dbReference type="Pfam" id="PF00392">
    <property type="entry name" value="GntR"/>
    <property type="match status" value="1"/>
</dbReference>
<evidence type="ECO:0000256" key="1">
    <source>
        <dbReference type="ARBA" id="ARBA00023015"/>
    </source>
</evidence>
<accession>A0ABV1SKN8</accession>
<dbReference type="SMART" id="SM00345">
    <property type="entry name" value="HTH_GNTR"/>
    <property type="match status" value="1"/>
</dbReference>
<dbReference type="InterPro" id="IPR000524">
    <property type="entry name" value="Tscrpt_reg_HTH_GntR"/>
</dbReference>
<evidence type="ECO:0000256" key="2">
    <source>
        <dbReference type="ARBA" id="ARBA00023125"/>
    </source>
</evidence>
<evidence type="ECO:0000256" key="3">
    <source>
        <dbReference type="ARBA" id="ARBA00023163"/>
    </source>
</evidence>
<dbReference type="InterPro" id="IPR008920">
    <property type="entry name" value="TF_FadR/GntR_C"/>
</dbReference>
<name>A0ABV1SKN8_9RHOB</name>
<dbReference type="RefSeq" id="WP_339115158.1">
    <property type="nucleotide sequence ID" value="NZ_JAYWLC010000019.1"/>
</dbReference>
<evidence type="ECO:0000259" key="4">
    <source>
        <dbReference type="PROSITE" id="PS50949"/>
    </source>
</evidence>
<organism evidence="5 6">
    <name type="scientific">Thioclava kandeliae</name>
    <dbReference type="NCBI Taxonomy" id="3070818"/>
    <lineage>
        <taxon>Bacteria</taxon>
        <taxon>Pseudomonadati</taxon>
        <taxon>Pseudomonadota</taxon>
        <taxon>Alphaproteobacteria</taxon>
        <taxon>Rhodobacterales</taxon>
        <taxon>Paracoccaceae</taxon>
        <taxon>Thioclava</taxon>
    </lineage>
</organism>
<dbReference type="PANTHER" id="PTHR43537">
    <property type="entry name" value="TRANSCRIPTIONAL REGULATOR, GNTR FAMILY"/>
    <property type="match status" value="1"/>
</dbReference>
<dbReference type="CDD" id="cd07377">
    <property type="entry name" value="WHTH_GntR"/>
    <property type="match status" value="1"/>
</dbReference>
<evidence type="ECO:0000313" key="6">
    <source>
        <dbReference type="Proteomes" id="UP001438953"/>
    </source>
</evidence>
<keyword evidence="2" id="KW-0238">DNA-binding</keyword>
<keyword evidence="1" id="KW-0805">Transcription regulation</keyword>
<dbReference type="SUPFAM" id="SSF48008">
    <property type="entry name" value="GntR ligand-binding domain-like"/>
    <property type="match status" value="1"/>
</dbReference>
<gene>
    <name evidence="5" type="ORF">VSX56_16995</name>
</gene>
<dbReference type="Gene3D" id="1.10.10.10">
    <property type="entry name" value="Winged helix-like DNA-binding domain superfamily/Winged helix DNA-binding domain"/>
    <property type="match status" value="1"/>
</dbReference>
<dbReference type="SMART" id="SM00895">
    <property type="entry name" value="FCD"/>
    <property type="match status" value="1"/>
</dbReference>
<comment type="caution">
    <text evidence="5">The sequence shown here is derived from an EMBL/GenBank/DDBJ whole genome shotgun (WGS) entry which is preliminary data.</text>
</comment>
<protein>
    <submittedName>
        <fullName evidence="5">GntR family transcriptional regulator</fullName>
    </submittedName>
</protein>
<dbReference type="Gene3D" id="1.20.120.530">
    <property type="entry name" value="GntR ligand-binding domain-like"/>
    <property type="match status" value="1"/>
</dbReference>
<dbReference type="PROSITE" id="PS50949">
    <property type="entry name" value="HTH_GNTR"/>
    <property type="match status" value="1"/>
</dbReference>
<dbReference type="Proteomes" id="UP001438953">
    <property type="component" value="Unassembled WGS sequence"/>
</dbReference>
<dbReference type="InterPro" id="IPR036388">
    <property type="entry name" value="WH-like_DNA-bd_sf"/>
</dbReference>
<reference evidence="5 6" key="1">
    <citation type="submission" date="2024-01" db="EMBL/GenBank/DDBJ databases">
        <authorList>
            <person name="Deng Y."/>
            <person name="Su J."/>
        </authorList>
    </citation>
    <scope>NUCLEOTIDE SEQUENCE [LARGE SCALE GENOMIC DNA]</scope>
    <source>
        <strain evidence="5 6">CPCC 100088</strain>
    </source>
</reference>
<dbReference type="SUPFAM" id="SSF46785">
    <property type="entry name" value="Winged helix' DNA-binding domain"/>
    <property type="match status" value="1"/>
</dbReference>